<organism evidence="1 2">
    <name type="scientific">Araneus ventricosus</name>
    <name type="common">Orbweaver spider</name>
    <name type="synonym">Epeira ventricosa</name>
    <dbReference type="NCBI Taxonomy" id="182803"/>
    <lineage>
        <taxon>Eukaryota</taxon>
        <taxon>Metazoa</taxon>
        <taxon>Ecdysozoa</taxon>
        <taxon>Arthropoda</taxon>
        <taxon>Chelicerata</taxon>
        <taxon>Arachnida</taxon>
        <taxon>Araneae</taxon>
        <taxon>Araneomorphae</taxon>
        <taxon>Entelegynae</taxon>
        <taxon>Araneoidea</taxon>
        <taxon>Araneidae</taxon>
        <taxon>Araneus</taxon>
    </lineage>
</organism>
<reference evidence="1 2" key="1">
    <citation type="journal article" date="2019" name="Sci. Rep.">
        <title>Orb-weaving spider Araneus ventricosus genome elucidates the spidroin gene catalogue.</title>
        <authorList>
            <person name="Kono N."/>
            <person name="Nakamura H."/>
            <person name="Ohtoshi R."/>
            <person name="Moran D.A.P."/>
            <person name="Shinohara A."/>
            <person name="Yoshida Y."/>
            <person name="Fujiwara M."/>
            <person name="Mori M."/>
            <person name="Tomita M."/>
            <person name="Arakawa K."/>
        </authorList>
    </citation>
    <scope>NUCLEOTIDE SEQUENCE [LARGE SCALE GENOMIC DNA]</scope>
</reference>
<protein>
    <submittedName>
        <fullName evidence="1">Uncharacterized protein</fullName>
    </submittedName>
</protein>
<accession>A0A4Y2R8G2</accession>
<gene>
    <name evidence="1" type="ORF">AVEN_275627_1</name>
</gene>
<dbReference type="GO" id="GO:0003676">
    <property type="term" value="F:nucleic acid binding"/>
    <property type="evidence" value="ECO:0007669"/>
    <property type="project" value="InterPro"/>
</dbReference>
<dbReference type="PANTHER" id="PTHR47326">
    <property type="entry name" value="TRANSPOSABLE ELEMENT TC3 TRANSPOSASE-LIKE PROTEIN"/>
    <property type="match status" value="1"/>
</dbReference>
<dbReference type="Gene3D" id="3.30.420.10">
    <property type="entry name" value="Ribonuclease H-like superfamily/Ribonuclease H"/>
    <property type="match status" value="1"/>
</dbReference>
<dbReference type="EMBL" id="BGPR01016024">
    <property type="protein sequence ID" value="GBN71549.1"/>
    <property type="molecule type" value="Genomic_DNA"/>
</dbReference>
<evidence type="ECO:0000313" key="1">
    <source>
        <dbReference type="EMBL" id="GBN71549.1"/>
    </source>
</evidence>
<name>A0A4Y2R8G2_ARAVE</name>
<dbReference type="PANTHER" id="PTHR47326:SF1">
    <property type="entry name" value="HTH PSQ-TYPE DOMAIN-CONTAINING PROTEIN"/>
    <property type="match status" value="1"/>
</dbReference>
<evidence type="ECO:0000313" key="2">
    <source>
        <dbReference type="Proteomes" id="UP000499080"/>
    </source>
</evidence>
<dbReference type="Proteomes" id="UP000499080">
    <property type="component" value="Unassembled WGS sequence"/>
</dbReference>
<dbReference type="OrthoDB" id="6436543at2759"/>
<dbReference type="AlphaFoldDB" id="A0A4Y2R8G2"/>
<comment type="caution">
    <text evidence="1">The sequence shown here is derived from an EMBL/GenBank/DDBJ whole genome shotgun (WGS) entry which is preliminary data.</text>
</comment>
<proteinExistence type="predicted"/>
<keyword evidence="2" id="KW-1185">Reference proteome</keyword>
<sequence>MQPFPLHSQKVIVWCGFTASFIVDPFFFEDIGSSGPVTCTVNGTRYESLLRNHLITALQHLGCVDSTIFMQNLARPYIAKPVKQLLNLHFGNDRIVNRHFPTTWPPESLRLLALGLPKRCCVRGPIANLAEFKIRNSQHIHNITAETLRSVMEHAVLRFQLIGGNGGQHIEHFLSKSKPTSIS</sequence>
<dbReference type="InterPro" id="IPR036397">
    <property type="entry name" value="RNaseH_sf"/>
</dbReference>